<proteinExistence type="predicted"/>
<evidence type="ECO:0000313" key="1">
    <source>
        <dbReference type="EMBL" id="CAF9916765.1"/>
    </source>
</evidence>
<dbReference type="EMBL" id="CAJPDS010000018">
    <property type="protein sequence ID" value="CAF9916765.1"/>
    <property type="molecule type" value="Genomic_DNA"/>
</dbReference>
<dbReference type="Proteomes" id="UP000664521">
    <property type="component" value="Unassembled WGS sequence"/>
</dbReference>
<protein>
    <submittedName>
        <fullName evidence="1">Uncharacterized protein</fullName>
    </submittedName>
</protein>
<sequence>MVFTASVLSICRVLHLKGYDIHVSCLANGGNTLRLDATGDSNHIVSSKPQTQLQLNSDLQNRSGTLLFSLNNEILPERETTGWQLDPINDLADLITSGDGNQIDVAIVDWQDQHTIEYLSATQIDVVAIWSPVPPLPGPSSNVITDSLKTGWDYLQSRLSSTLPSSGLAHIPTKDRDRSGGILDRESPAIPIYSSYASSVKYAASSKPIISSTQVIGPLVKMTCPSLTATLRSFLDAHERVLYIALGHRTWISQINAQQIVEGCILALEEQFIDAVLWNTGTLPRNTFWDVYDRLVDNRDPHWMFSLEGSEPAILAHRAARLFFSSCDSISLVHAAWHGVPMLALDRDHEQNAEYIESLGIALVIPFQGLDARMIRESIGEICLDIYGSFRMRVAYVQRIVTGNGEKTEAIATEIDTVIRARKVRRQRIVDGELSCSS</sequence>
<reference evidence="1" key="1">
    <citation type="submission" date="2021-03" db="EMBL/GenBank/DDBJ databases">
        <authorList>
            <person name="Tagirdzhanova G."/>
        </authorList>
    </citation>
    <scope>NUCLEOTIDE SEQUENCE</scope>
</reference>
<accession>A0A8H3IDH3</accession>
<dbReference type="Gene3D" id="3.40.50.2000">
    <property type="entry name" value="Glycogen Phosphorylase B"/>
    <property type="match status" value="1"/>
</dbReference>
<dbReference type="AlphaFoldDB" id="A0A8H3IDH3"/>
<name>A0A8H3IDH3_9LECA</name>
<comment type="caution">
    <text evidence="1">The sequence shown here is derived from an EMBL/GenBank/DDBJ whole genome shotgun (WGS) entry which is preliminary data.</text>
</comment>
<organism evidence="1 2">
    <name type="scientific">Heterodermia speciosa</name>
    <dbReference type="NCBI Taxonomy" id="116794"/>
    <lineage>
        <taxon>Eukaryota</taxon>
        <taxon>Fungi</taxon>
        <taxon>Dikarya</taxon>
        <taxon>Ascomycota</taxon>
        <taxon>Pezizomycotina</taxon>
        <taxon>Lecanoromycetes</taxon>
        <taxon>OSLEUM clade</taxon>
        <taxon>Lecanoromycetidae</taxon>
        <taxon>Caliciales</taxon>
        <taxon>Physciaceae</taxon>
        <taxon>Heterodermia</taxon>
    </lineage>
</organism>
<gene>
    <name evidence="1" type="ORF">HETSPECPRED_003004</name>
</gene>
<keyword evidence="2" id="KW-1185">Reference proteome</keyword>
<dbReference type="SUPFAM" id="SSF53756">
    <property type="entry name" value="UDP-Glycosyltransferase/glycogen phosphorylase"/>
    <property type="match status" value="1"/>
</dbReference>
<evidence type="ECO:0000313" key="2">
    <source>
        <dbReference type="Proteomes" id="UP000664521"/>
    </source>
</evidence>
<dbReference type="OrthoDB" id="5835829at2759"/>